<evidence type="ECO:0000256" key="2">
    <source>
        <dbReference type="ARBA" id="ARBA00004370"/>
    </source>
</evidence>
<evidence type="ECO:0000256" key="11">
    <source>
        <dbReference type="ARBA" id="ARBA00022840"/>
    </source>
</evidence>
<evidence type="ECO:0000256" key="9">
    <source>
        <dbReference type="ARBA" id="ARBA00022741"/>
    </source>
</evidence>
<keyword evidence="5 18" id="KW-0679">Respiratory chain</keyword>
<dbReference type="SUPFAM" id="SSF56112">
    <property type="entry name" value="Protein kinase-like (PK-like)"/>
    <property type="match status" value="1"/>
</dbReference>
<dbReference type="PROSITE" id="PS00108">
    <property type="entry name" value="PROTEIN_KINASE_ST"/>
    <property type="match status" value="1"/>
</dbReference>
<dbReference type="PROSITE" id="PS00107">
    <property type="entry name" value="PROTEIN_KINASE_ATP"/>
    <property type="match status" value="1"/>
</dbReference>
<dbReference type="InterPro" id="IPR000719">
    <property type="entry name" value="Prot_kinase_dom"/>
</dbReference>
<feature type="region of interest" description="Disordered" evidence="19">
    <location>
        <begin position="371"/>
        <end position="451"/>
    </location>
</feature>
<keyword evidence="13 20" id="KW-1133">Transmembrane helix</keyword>
<evidence type="ECO:0000256" key="14">
    <source>
        <dbReference type="ARBA" id="ARBA00023002"/>
    </source>
</evidence>
<dbReference type="GO" id="GO:0102721">
    <property type="term" value="F:ubiquinol:oxygen oxidoreductase activity"/>
    <property type="evidence" value="ECO:0007669"/>
    <property type="project" value="UniProtKB-EC"/>
</dbReference>
<dbReference type="GO" id="GO:0106292">
    <property type="term" value="F:superoxide-generating NADPH oxidase activity"/>
    <property type="evidence" value="ECO:0007669"/>
    <property type="project" value="UniProtKB-ARBA"/>
</dbReference>
<keyword evidence="15 18" id="KW-0408">Iron</keyword>
<dbReference type="PROSITE" id="PS50011">
    <property type="entry name" value="PROTEIN_KINASE_DOM"/>
    <property type="match status" value="1"/>
</dbReference>
<keyword evidence="11 17" id="KW-0067">ATP-binding</keyword>
<evidence type="ECO:0000313" key="23">
    <source>
        <dbReference type="Proteomes" id="UP001465755"/>
    </source>
</evidence>
<proteinExistence type="inferred from homology"/>
<evidence type="ECO:0000259" key="21">
    <source>
        <dbReference type="PROSITE" id="PS50011"/>
    </source>
</evidence>
<comment type="cofactor">
    <cofactor evidence="18">
        <name>Fe cation</name>
        <dbReference type="ChEBI" id="CHEBI:24875"/>
    </cofactor>
    <text evidence="18">Binds 2 iron ions per subunit.</text>
</comment>
<dbReference type="Gene3D" id="1.10.510.10">
    <property type="entry name" value="Transferase(Phosphotransferase) domain 1"/>
    <property type="match status" value="1"/>
</dbReference>
<keyword evidence="9 17" id="KW-0547">Nucleotide-binding</keyword>
<comment type="catalytic activity">
    <reaction evidence="1 18">
        <text>2 a ubiquinol + O2 = 2 a ubiquinone + 2 H2O</text>
        <dbReference type="Rhea" id="RHEA:30255"/>
        <dbReference type="Rhea" id="RHEA-COMP:9565"/>
        <dbReference type="Rhea" id="RHEA-COMP:9566"/>
        <dbReference type="ChEBI" id="CHEBI:15377"/>
        <dbReference type="ChEBI" id="CHEBI:15379"/>
        <dbReference type="ChEBI" id="CHEBI:16389"/>
        <dbReference type="ChEBI" id="CHEBI:17976"/>
        <dbReference type="EC" id="1.10.3.11"/>
    </reaction>
</comment>
<dbReference type="InterPro" id="IPR002680">
    <property type="entry name" value="AOX"/>
</dbReference>
<evidence type="ECO:0000256" key="8">
    <source>
        <dbReference type="ARBA" id="ARBA00022723"/>
    </source>
</evidence>
<dbReference type="InterPro" id="IPR011009">
    <property type="entry name" value="Kinase-like_dom_sf"/>
</dbReference>
<evidence type="ECO:0000256" key="4">
    <source>
        <dbReference type="ARBA" id="ARBA00022448"/>
    </source>
</evidence>
<dbReference type="EMBL" id="JALJOQ010000047">
    <property type="protein sequence ID" value="KAK9804979.1"/>
    <property type="molecule type" value="Genomic_DNA"/>
</dbReference>
<organism evidence="22 23">
    <name type="scientific">Symbiochloris irregularis</name>
    <dbReference type="NCBI Taxonomy" id="706552"/>
    <lineage>
        <taxon>Eukaryota</taxon>
        <taxon>Viridiplantae</taxon>
        <taxon>Chlorophyta</taxon>
        <taxon>core chlorophytes</taxon>
        <taxon>Trebouxiophyceae</taxon>
        <taxon>Trebouxiales</taxon>
        <taxon>Trebouxiaceae</taxon>
        <taxon>Symbiochloris</taxon>
    </lineage>
</organism>
<dbReference type="InterPro" id="IPR017441">
    <property type="entry name" value="Protein_kinase_ATP_BS"/>
</dbReference>
<feature type="binding site" evidence="17">
    <location>
        <position position="670"/>
    </location>
    <ligand>
        <name>ATP</name>
        <dbReference type="ChEBI" id="CHEBI:30616"/>
    </ligand>
</feature>
<dbReference type="GO" id="GO:0046872">
    <property type="term" value="F:metal ion binding"/>
    <property type="evidence" value="ECO:0007669"/>
    <property type="project" value="UniProtKB-UniRule"/>
</dbReference>
<dbReference type="Pfam" id="PF00069">
    <property type="entry name" value="Pkinase"/>
    <property type="match status" value="1"/>
</dbReference>
<name>A0AAW1P998_9CHLO</name>
<keyword evidence="7 18" id="KW-0812">Transmembrane</keyword>
<evidence type="ECO:0000256" key="1">
    <source>
        <dbReference type="ARBA" id="ARBA00001192"/>
    </source>
</evidence>
<dbReference type="EC" id="1.10.3.11" evidence="18"/>
<gene>
    <name evidence="22" type="ORF">WJX73_006746</name>
</gene>
<comment type="caution">
    <text evidence="22">The sequence shown here is derived from an EMBL/GenBank/DDBJ whole genome shotgun (WGS) entry which is preliminary data.</text>
</comment>
<keyword evidence="8 18" id="KW-0479">Metal-binding</keyword>
<dbReference type="InterPro" id="IPR038659">
    <property type="entry name" value="AOX_sf"/>
</dbReference>
<dbReference type="GO" id="GO:0005524">
    <property type="term" value="F:ATP binding"/>
    <property type="evidence" value="ECO:0007669"/>
    <property type="project" value="UniProtKB-UniRule"/>
</dbReference>
<accession>A0AAW1P998</accession>
<comment type="subcellular location">
    <subcellularLocation>
        <location evidence="2">Membrane</location>
    </subcellularLocation>
</comment>
<dbReference type="GO" id="GO:0009916">
    <property type="term" value="F:alternative oxidase activity"/>
    <property type="evidence" value="ECO:0007669"/>
    <property type="project" value="UniProtKB-UniRule"/>
</dbReference>
<dbReference type="Proteomes" id="UP001465755">
    <property type="component" value="Unassembled WGS sequence"/>
</dbReference>
<keyword evidence="6" id="KW-0808">Transferase</keyword>
<dbReference type="GO" id="GO:0016020">
    <property type="term" value="C:membrane"/>
    <property type="evidence" value="ECO:0007669"/>
    <property type="project" value="UniProtKB-SubCell"/>
</dbReference>
<sequence length="1338" mass="148243">MVSETASTQRRAKSLSFLAGLLTPGPGGHADHVQGEQHTAAETWTPVNPQIQQGQRQLTWKFFGSSRQGYQLDLNFQKCRGIPEDEKAAQEVQCSINGQHVLSTTVPAPLHGKSYLVIQVPLSFPFPELRGCTFDIAVSEQAKDKLAGSAKAARQQLGAPEFAGGLKNELMRQLAWHAMFQGTSYYITLTFTRKYSLVRLAVNGFIVLESRPSFFNQVSMRKAKYTAVVEEGGLGNIGGSSITVQAWRSQSGLQGKAYINNTPLDQPTYFKGAASSIMPLMMSASSSNASAKQTASSVIEALSLPPLVRKGVTPKGWIAPTVLQRQALPASKMPANASGRKPQMQTGRSLPLILAATPALALAEDRASVMPRQASAGHMQISQMSSPARDRPAGALPSSPPRRPASVSGDRARSSEEGAGNKIQIMPAGRARRGCSCVRPRPPPSTILRTQPPNAILRTSSIDWTGYEQHPDLQQRWQELGVRPIFGDETDLESDYDDEDLLKDHLMTTFQSEVGDAPHMQQRRIYSTWGTFQAPDCQSAPLLPPHNRGVGNSPSATRLRSPSFESNDFDYQAPPAAVQSLATIRPAVQSGAQRLVTGSAPISSCSSDTCDSSQSLEDMLRDPGTRAWGLSIGDLTICKTRSGRKRRLGVGSSSIVYRALMHGCEEVALKVIPTHGSTQQQEAQHQAEMERLRMLRHKHIVTYYGAAVTRTCFYIVAEIMAGGDLFTALRRDPAVFCWERLGQRVALDIALGLNCLHCRRPQIVHGDLKSPNILLTKHGVAKIGNIGKLHAQAAASAQMQWSPMWAAPEVFRLERASAQVDVWSYGILIWEMVTQQNIASFAPLGLAVQAKEAQQGQSFIEMPTDAPLVAARIFHACTQGNETHARIEIDQSAPALCDLQAAAGAHRRQVSRKQRRVLAAARSTDGGNLDNQGLADTQKFRLGVEDRTYQVLSADYGFRSGMDRRHSERDGEIPASLFQLGWANFQKEYRSLRKSFRYDEYDSIYKKTSSRGPFAQVLALPGTAFIKLMVVGDVLLQRIGVLSELDDDSKPDAVQHNSKQQDLQARDIRKRLGELELDIDAIWAREKKREQDPDGAIHKAPWFVKGIYYALCSLLDAIYRDRPIERFWLNETVARMPYFGYISMLHLYESLGWWRAGFELRKLHYAEEANELNHLMIMEALGGDRLWLDRFFAQHCAVFYYWAVILLFVFSPSLAYVFSELVEGHAVDTYGQFLDQNEEALKQLPPPAVALEYYKAKDMYLFDALHLDGGLVNPRRPSCNNLYEVFRNIRDDEQEHVDVMTACRDSTMADSLADRKQAEGAQGSFVGPHASIDTEQLV</sequence>
<dbReference type="SMART" id="SM00220">
    <property type="entry name" value="S_TKc"/>
    <property type="match status" value="1"/>
</dbReference>
<comment type="similarity">
    <text evidence="3 18">Belongs to the alternative oxidase family.</text>
</comment>
<dbReference type="InterPro" id="IPR008271">
    <property type="entry name" value="Ser/Thr_kinase_AS"/>
</dbReference>
<keyword evidence="10" id="KW-0418">Kinase</keyword>
<evidence type="ECO:0000256" key="6">
    <source>
        <dbReference type="ARBA" id="ARBA00022679"/>
    </source>
</evidence>
<evidence type="ECO:0000256" key="12">
    <source>
        <dbReference type="ARBA" id="ARBA00022982"/>
    </source>
</evidence>
<evidence type="ECO:0000256" key="18">
    <source>
        <dbReference type="RuleBase" id="RU003779"/>
    </source>
</evidence>
<dbReference type="PANTHER" id="PTHR31803">
    <property type="entry name" value="ALTERNATIVE OXIDASE"/>
    <property type="match status" value="1"/>
</dbReference>
<evidence type="ECO:0000256" key="15">
    <source>
        <dbReference type="ARBA" id="ARBA00023004"/>
    </source>
</evidence>
<dbReference type="Pfam" id="PF01786">
    <property type="entry name" value="AOX"/>
    <property type="match status" value="1"/>
</dbReference>
<evidence type="ECO:0000256" key="13">
    <source>
        <dbReference type="ARBA" id="ARBA00022989"/>
    </source>
</evidence>
<evidence type="ECO:0000256" key="5">
    <source>
        <dbReference type="ARBA" id="ARBA00022660"/>
    </source>
</evidence>
<evidence type="ECO:0000313" key="22">
    <source>
        <dbReference type="EMBL" id="KAK9804979.1"/>
    </source>
</evidence>
<evidence type="ECO:0000256" key="19">
    <source>
        <dbReference type="SAM" id="MobiDB-lite"/>
    </source>
</evidence>
<feature type="transmembrane region" description="Helical" evidence="20">
    <location>
        <begin position="1199"/>
        <end position="1218"/>
    </location>
</feature>
<dbReference type="GO" id="GO:0004672">
    <property type="term" value="F:protein kinase activity"/>
    <property type="evidence" value="ECO:0007669"/>
    <property type="project" value="InterPro"/>
</dbReference>
<evidence type="ECO:0000256" key="7">
    <source>
        <dbReference type="ARBA" id="ARBA00022692"/>
    </source>
</evidence>
<dbReference type="GO" id="GO:0098803">
    <property type="term" value="C:respiratory chain complex"/>
    <property type="evidence" value="ECO:0007669"/>
    <property type="project" value="UniProtKB-UniRule"/>
</dbReference>
<evidence type="ECO:0000256" key="20">
    <source>
        <dbReference type="SAM" id="Phobius"/>
    </source>
</evidence>
<feature type="compositionally biased region" description="Polar residues" evidence="19">
    <location>
        <begin position="550"/>
        <end position="566"/>
    </location>
</feature>
<evidence type="ECO:0000256" key="10">
    <source>
        <dbReference type="ARBA" id="ARBA00022777"/>
    </source>
</evidence>
<dbReference type="GO" id="GO:0005739">
    <property type="term" value="C:mitochondrion"/>
    <property type="evidence" value="ECO:0007669"/>
    <property type="project" value="TreeGrafter"/>
</dbReference>
<feature type="region of interest" description="Disordered" evidence="19">
    <location>
        <begin position="538"/>
        <end position="567"/>
    </location>
</feature>
<protein>
    <recommendedName>
        <fullName evidence="18">Ubiquinol oxidase</fullName>
        <ecNumber evidence="18">1.10.3.11</ecNumber>
    </recommendedName>
</protein>
<keyword evidence="12 18" id="KW-0249">Electron transport</keyword>
<evidence type="ECO:0000256" key="16">
    <source>
        <dbReference type="ARBA" id="ARBA00023136"/>
    </source>
</evidence>
<dbReference type="PANTHER" id="PTHR31803:SF19">
    <property type="entry name" value="UBIQUINOL OXIDASE"/>
    <property type="match status" value="1"/>
</dbReference>
<dbReference type="GO" id="GO:0010230">
    <property type="term" value="P:alternative respiration"/>
    <property type="evidence" value="ECO:0007669"/>
    <property type="project" value="TreeGrafter"/>
</dbReference>
<keyword evidence="14 18" id="KW-0560">Oxidoreductase</keyword>
<reference evidence="22 23" key="1">
    <citation type="journal article" date="2024" name="Nat. Commun.">
        <title>Phylogenomics reveals the evolutionary origins of lichenization in chlorophyte algae.</title>
        <authorList>
            <person name="Puginier C."/>
            <person name="Libourel C."/>
            <person name="Otte J."/>
            <person name="Skaloud P."/>
            <person name="Haon M."/>
            <person name="Grisel S."/>
            <person name="Petersen M."/>
            <person name="Berrin J.G."/>
            <person name="Delaux P.M."/>
            <person name="Dal Grande F."/>
            <person name="Keller J."/>
        </authorList>
    </citation>
    <scope>NUCLEOTIDE SEQUENCE [LARGE SCALE GENOMIC DNA]</scope>
    <source>
        <strain evidence="22 23">SAG 2036</strain>
    </source>
</reference>
<feature type="domain" description="Protein kinase" evidence="21">
    <location>
        <begin position="642"/>
        <end position="952"/>
    </location>
</feature>
<keyword evidence="4" id="KW-0813">Transport</keyword>
<keyword evidence="23" id="KW-1185">Reference proteome</keyword>
<keyword evidence="16 18" id="KW-0472">Membrane</keyword>
<evidence type="ECO:0000256" key="17">
    <source>
        <dbReference type="PROSITE-ProRule" id="PRU10141"/>
    </source>
</evidence>
<dbReference type="Gene3D" id="1.20.1260.140">
    <property type="entry name" value="Alternative oxidase"/>
    <property type="match status" value="1"/>
</dbReference>
<evidence type="ECO:0000256" key="3">
    <source>
        <dbReference type="ARBA" id="ARBA00008388"/>
    </source>
</evidence>
<feature type="region of interest" description="Disordered" evidence="19">
    <location>
        <begin position="1319"/>
        <end position="1338"/>
    </location>
</feature>